<evidence type="ECO:0000256" key="1">
    <source>
        <dbReference type="SAM" id="Phobius"/>
    </source>
</evidence>
<accession>A0A2A2SJT0</accession>
<comment type="caution">
    <text evidence="2">The sequence shown here is derived from an EMBL/GenBank/DDBJ whole genome shotgun (WGS) entry which is preliminary data.</text>
</comment>
<dbReference type="OrthoDB" id="7450496at2"/>
<protein>
    <recommendedName>
        <fullName evidence="4">DUF2214 domain-containing protein</fullName>
    </recommendedName>
</protein>
<name>A0A2A2SJT0_9SPHN</name>
<reference evidence="3" key="1">
    <citation type="submission" date="2017-09" db="EMBL/GenBank/DDBJ databases">
        <authorList>
            <person name="Feng G."/>
            <person name="Zhu H."/>
        </authorList>
    </citation>
    <scope>NUCLEOTIDE SEQUENCE [LARGE SCALE GENOMIC DNA]</scope>
    <source>
        <strain evidence="3">1PNM-20</strain>
    </source>
</reference>
<proteinExistence type="predicted"/>
<evidence type="ECO:0000313" key="2">
    <source>
        <dbReference type="EMBL" id="PAX09479.1"/>
    </source>
</evidence>
<keyword evidence="1" id="KW-1133">Transmembrane helix</keyword>
<keyword evidence="1" id="KW-0472">Membrane</keyword>
<feature type="transmembrane region" description="Helical" evidence="1">
    <location>
        <begin position="65"/>
        <end position="89"/>
    </location>
</feature>
<evidence type="ECO:0008006" key="4">
    <source>
        <dbReference type="Google" id="ProtNLM"/>
    </source>
</evidence>
<sequence length="157" mass="16315">MEAAIGAAAAWLDAIGLSGWARGSGQVYPIANVLHLLGLVILVGGIGVVDLRLAGLWRALLVEPLARALTPVAVAGLAIMVASGTVLFAADGEALAASAMFQRKLVLIALAAANALFFRWRWRRLGGRPDALARGLAITSIGLWLGVVYAGRMIAYS</sequence>
<evidence type="ECO:0000313" key="3">
    <source>
        <dbReference type="Proteomes" id="UP000218151"/>
    </source>
</evidence>
<dbReference type="AlphaFoldDB" id="A0A2A2SJT0"/>
<keyword evidence="3" id="KW-1185">Reference proteome</keyword>
<dbReference type="Proteomes" id="UP000218151">
    <property type="component" value="Unassembled WGS sequence"/>
</dbReference>
<feature type="transmembrane region" description="Helical" evidence="1">
    <location>
        <begin position="132"/>
        <end position="151"/>
    </location>
</feature>
<feature type="transmembrane region" description="Helical" evidence="1">
    <location>
        <begin position="33"/>
        <end position="53"/>
    </location>
</feature>
<keyword evidence="1" id="KW-0812">Transmembrane</keyword>
<feature type="transmembrane region" description="Helical" evidence="1">
    <location>
        <begin position="101"/>
        <end position="120"/>
    </location>
</feature>
<organism evidence="2 3">
    <name type="scientific">Sphingomonas lenta</name>
    <dbReference type="NCBI Taxonomy" id="1141887"/>
    <lineage>
        <taxon>Bacteria</taxon>
        <taxon>Pseudomonadati</taxon>
        <taxon>Pseudomonadota</taxon>
        <taxon>Alphaproteobacteria</taxon>
        <taxon>Sphingomonadales</taxon>
        <taxon>Sphingomonadaceae</taxon>
        <taxon>Sphingomonas</taxon>
    </lineage>
</organism>
<dbReference type="RefSeq" id="WP_095996586.1">
    <property type="nucleotide sequence ID" value="NZ_NSLI01000001.1"/>
</dbReference>
<gene>
    <name evidence="2" type="ORF">CKY28_01640</name>
</gene>
<dbReference type="EMBL" id="NSLI01000001">
    <property type="protein sequence ID" value="PAX09479.1"/>
    <property type="molecule type" value="Genomic_DNA"/>
</dbReference>